<reference evidence="2 3" key="1">
    <citation type="journal article" date="2016" name="Mol. Biol. Evol.">
        <title>Comparative Genomics of Early-Diverging Mushroom-Forming Fungi Provides Insights into the Origins of Lignocellulose Decay Capabilities.</title>
        <authorList>
            <person name="Nagy L.G."/>
            <person name="Riley R."/>
            <person name="Tritt A."/>
            <person name="Adam C."/>
            <person name="Daum C."/>
            <person name="Floudas D."/>
            <person name="Sun H."/>
            <person name="Yadav J.S."/>
            <person name="Pangilinan J."/>
            <person name="Larsson K.H."/>
            <person name="Matsuura K."/>
            <person name="Barry K."/>
            <person name="Labutti K."/>
            <person name="Kuo R."/>
            <person name="Ohm R.A."/>
            <person name="Bhattacharya S.S."/>
            <person name="Shirouzu T."/>
            <person name="Yoshinaga Y."/>
            <person name="Martin F.M."/>
            <person name="Grigoriev I.V."/>
            <person name="Hibbett D.S."/>
        </authorList>
    </citation>
    <scope>NUCLEOTIDE SEQUENCE [LARGE SCALE GENOMIC DNA]</scope>
    <source>
        <strain evidence="2 3">HHB10207 ss-3</strain>
    </source>
</reference>
<evidence type="ECO:0000313" key="3">
    <source>
        <dbReference type="Proteomes" id="UP000076798"/>
    </source>
</evidence>
<evidence type="ECO:0000313" key="2">
    <source>
        <dbReference type="EMBL" id="KZT40132.1"/>
    </source>
</evidence>
<keyword evidence="3" id="KW-1185">Reference proteome</keyword>
<dbReference type="Proteomes" id="UP000076798">
    <property type="component" value="Unassembled WGS sequence"/>
</dbReference>
<dbReference type="AlphaFoldDB" id="A0A166F027"/>
<organism evidence="2 3">
    <name type="scientific">Sistotremastrum suecicum HHB10207 ss-3</name>
    <dbReference type="NCBI Taxonomy" id="1314776"/>
    <lineage>
        <taxon>Eukaryota</taxon>
        <taxon>Fungi</taxon>
        <taxon>Dikarya</taxon>
        <taxon>Basidiomycota</taxon>
        <taxon>Agaricomycotina</taxon>
        <taxon>Agaricomycetes</taxon>
        <taxon>Sistotremastrales</taxon>
        <taxon>Sistotremastraceae</taxon>
        <taxon>Sistotremastrum</taxon>
    </lineage>
</organism>
<keyword evidence="1" id="KW-0732">Signal</keyword>
<proteinExistence type="predicted"/>
<feature type="signal peptide" evidence="1">
    <location>
        <begin position="1"/>
        <end position="22"/>
    </location>
</feature>
<evidence type="ECO:0008006" key="4">
    <source>
        <dbReference type="Google" id="ProtNLM"/>
    </source>
</evidence>
<protein>
    <recommendedName>
        <fullName evidence="4">Secreted protein</fullName>
    </recommendedName>
</protein>
<sequence>MCGSAWAPTVMVPVWLHPGVFAGNLVSFRDSGSAIDCSDLTSLRSSQFLSLISSLGPCAEDGIILSLSKL</sequence>
<name>A0A166F027_9AGAM</name>
<gene>
    <name evidence="2" type="ORF">SISSUDRAFT_1044546</name>
</gene>
<accession>A0A166F027</accession>
<dbReference type="EMBL" id="KV428036">
    <property type="protein sequence ID" value="KZT40132.1"/>
    <property type="molecule type" value="Genomic_DNA"/>
</dbReference>
<evidence type="ECO:0000256" key="1">
    <source>
        <dbReference type="SAM" id="SignalP"/>
    </source>
</evidence>
<feature type="chain" id="PRO_5007873013" description="Secreted protein" evidence="1">
    <location>
        <begin position="23"/>
        <end position="70"/>
    </location>
</feature>